<comment type="caution">
    <text evidence="2">The sequence shown here is derived from an EMBL/GenBank/DDBJ whole genome shotgun (WGS) entry which is preliminary data.</text>
</comment>
<dbReference type="Gene3D" id="3.40.710.10">
    <property type="entry name" value="DD-peptidase/beta-lactamase superfamily"/>
    <property type="match status" value="1"/>
</dbReference>
<dbReference type="InterPro" id="IPR052907">
    <property type="entry name" value="Beta-lactamase/esterase"/>
</dbReference>
<protein>
    <submittedName>
        <fullName evidence="2">CubicO group peptidase (Beta-lactamase class C family)</fullName>
    </submittedName>
</protein>
<dbReference type="AlphaFoldDB" id="A0A2T0T6P2"/>
<dbReference type="EMBL" id="PVTF01000005">
    <property type="protein sequence ID" value="PRY41315.1"/>
    <property type="molecule type" value="Genomic_DNA"/>
</dbReference>
<gene>
    <name evidence="2" type="ORF">CLV43_10573</name>
</gene>
<accession>A0A2T0T6P2</accession>
<sequence>MSSAVENAVDEALSRGEVGVQVAVYHQGKLVVDVCAGNTRVGGEPVDSGTVFWVASAGKVSTATALHRQVERGLVDYDQTISSVWPEFGARGKGSSTVRDALTHRVGLAELPGDATPERLGDWEWTTGRLAGSAPSREPGERNAYHARTWGFIVGEIIRRVDPVHRSFEDVDRAEVLAPLGVDEVWHRLPESVHDRVAVMKGDILSGDEGSFTVTEDHEINTAEYRRRVDPSGAWTTARAGARLWALYAQGGELDGVRLLPADRVETFLAPRPGGFAAGGLVGARGVIGQGGLMLGGEVPSHADVLGFGDRVLWHPGAGGALGFADLDAGLAVMICHNEFFDERHLERHPFAPIVRAVYADVVG</sequence>
<dbReference type="PANTHER" id="PTHR43319">
    <property type="entry name" value="BETA-LACTAMASE-RELATED"/>
    <property type="match status" value="1"/>
</dbReference>
<dbReference type="Pfam" id="PF00144">
    <property type="entry name" value="Beta-lactamase"/>
    <property type="match status" value="1"/>
</dbReference>
<evidence type="ECO:0000313" key="2">
    <source>
        <dbReference type="EMBL" id="PRY41315.1"/>
    </source>
</evidence>
<name>A0A2T0T6P2_9PSEU</name>
<evidence type="ECO:0000259" key="1">
    <source>
        <dbReference type="Pfam" id="PF00144"/>
    </source>
</evidence>
<dbReference type="OrthoDB" id="3422781at2"/>
<dbReference type="InterPro" id="IPR001466">
    <property type="entry name" value="Beta-lactam-related"/>
</dbReference>
<feature type="domain" description="Beta-lactamase-related" evidence="1">
    <location>
        <begin position="7"/>
        <end position="344"/>
    </location>
</feature>
<dbReference type="RefSeq" id="WP_106188362.1">
    <property type="nucleotide sequence ID" value="NZ_PVTF01000005.1"/>
</dbReference>
<keyword evidence="3" id="KW-1185">Reference proteome</keyword>
<dbReference type="SUPFAM" id="SSF56601">
    <property type="entry name" value="beta-lactamase/transpeptidase-like"/>
    <property type="match status" value="1"/>
</dbReference>
<dbReference type="InterPro" id="IPR012338">
    <property type="entry name" value="Beta-lactam/transpept-like"/>
</dbReference>
<dbReference type="PANTHER" id="PTHR43319:SF3">
    <property type="entry name" value="BETA-LACTAMASE-RELATED DOMAIN-CONTAINING PROTEIN"/>
    <property type="match status" value="1"/>
</dbReference>
<proteinExistence type="predicted"/>
<evidence type="ECO:0000313" key="3">
    <source>
        <dbReference type="Proteomes" id="UP000239494"/>
    </source>
</evidence>
<dbReference type="Proteomes" id="UP000239494">
    <property type="component" value="Unassembled WGS sequence"/>
</dbReference>
<organism evidence="2 3">
    <name type="scientific">Umezawaea tangerina</name>
    <dbReference type="NCBI Taxonomy" id="84725"/>
    <lineage>
        <taxon>Bacteria</taxon>
        <taxon>Bacillati</taxon>
        <taxon>Actinomycetota</taxon>
        <taxon>Actinomycetes</taxon>
        <taxon>Pseudonocardiales</taxon>
        <taxon>Pseudonocardiaceae</taxon>
        <taxon>Umezawaea</taxon>
    </lineage>
</organism>
<reference evidence="2 3" key="1">
    <citation type="submission" date="2018-03" db="EMBL/GenBank/DDBJ databases">
        <title>Genomic Encyclopedia of Archaeal and Bacterial Type Strains, Phase II (KMG-II): from individual species to whole genera.</title>
        <authorList>
            <person name="Goeker M."/>
        </authorList>
    </citation>
    <scope>NUCLEOTIDE SEQUENCE [LARGE SCALE GENOMIC DNA]</scope>
    <source>
        <strain evidence="2 3">DSM 44720</strain>
    </source>
</reference>